<feature type="transmembrane region" description="Helical" evidence="1">
    <location>
        <begin position="178"/>
        <end position="197"/>
    </location>
</feature>
<dbReference type="InParanoid" id="A0A077ZYK7"/>
<feature type="transmembrane region" description="Helical" evidence="1">
    <location>
        <begin position="142"/>
        <end position="166"/>
    </location>
</feature>
<keyword evidence="1" id="KW-0472">Membrane</keyword>
<name>A0A077ZYK7_STYLE</name>
<reference evidence="2 3" key="1">
    <citation type="submission" date="2014-06" db="EMBL/GenBank/DDBJ databases">
        <authorList>
            <person name="Swart Estienne"/>
        </authorList>
    </citation>
    <scope>NUCLEOTIDE SEQUENCE [LARGE SCALE GENOMIC DNA]</scope>
    <source>
        <strain evidence="2 3">130c</strain>
    </source>
</reference>
<keyword evidence="1" id="KW-0812">Transmembrane</keyword>
<gene>
    <name evidence="2" type="primary">Contig8993.g9614</name>
    <name evidence="2" type="ORF">STYLEM_2599</name>
</gene>
<keyword evidence="1" id="KW-1133">Transmembrane helix</keyword>
<feature type="transmembrane region" description="Helical" evidence="1">
    <location>
        <begin position="99"/>
        <end position="122"/>
    </location>
</feature>
<organism evidence="2 3">
    <name type="scientific">Stylonychia lemnae</name>
    <name type="common">Ciliate</name>
    <dbReference type="NCBI Taxonomy" id="5949"/>
    <lineage>
        <taxon>Eukaryota</taxon>
        <taxon>Sar</taxon>
        <taxon>Alveolata</taxon>
        <taxon>Ciliophora</taxon>
        <taxon>Intramacronucleata</taxon>
        <taxon>Spirotrichea</taxon>
        <taxon>Stichotrichia</taxon>
        <taxon>Sporadotrichida</taxon>
        <taxon>Oxytrichidae</taxon>
        <taxon>Stylonychinae</taxon>
        <taxon>Stylonychia</taxon>
    </lineage>
</organism>
<feature type="transmembrane region" description="Helical" evidence="1">
    <location>
        <begin position="242"/>
        <end position="260"/>
    </location>
</feature>
<sequence>MLNLSRNTRFYHQHMNLRASQTFNFENSKQNQLVQHQSRNFYRFFYKLLFKKDDSINVPDSHQEEDMDIKLARDKYVSEQTKEMLYVIKEDKTPKGVKFSFFMLSFPLLCTTAYLGMLAPLLSIGSMDPASFAYVARTSVRLLALNISFVGGIHYGLASACYETAITDKEMKAIKYQMIYSFLPAAFSFSSASFLLFASPLTLGHVLFSFSSLMLIQLITLQVDMKCVEKGLAPKWFLKFRSLGFSLYMIITTIIFLIYYSKLEYLQRTYDRNRITNIKTALQLEDIDFINMVNDLNLDYDERDLRAIERQLSSQYEQDDTFSKDKGGVVL</sequence>
<evidence type="ECO:0000313" key="2">
    <source>
        <dbReference type="EMBL" id="CDW73616.1"/>
    </source>
</evidence>
<evidence type="ECO:0008006" key="4">
    <source>
        <dbReference type="Google" id="ProtNLM"/>
    </source>
</evidence>
<keyword evidence="3" id="KW-1185">Reference proteome</keyword>
<evidence type="ECO:0000256" key="1">
    <source>
        <dbReference type="SAM" id="Phobius"/>
    </source>
</evidence>
<evidence type="ECO:0000313" key="3">
    <source>
        <dbReference type="Proteomes" id="UP000039865"/>
    </source>
</evidence>
<dbReference type="Proteomes" id="UP000039865">
    <property type="component" value="Unassembled WGS sequence"/>
</dbReference>
<protein>
    <recommendedName>
        <fullName evidence="4">Transmembrane protein</fullName>
    </recommendedName>
</protein>
<dbReference type="AlphaFoldDB" id="A0A077ZYK7"/>
<proteinExistence type="predicted"/>
<accession>A0A077ZYK7</accession>
<dbReference type="EMBL" id="CCKQ01002516">
    <property type="protein sequence ID" value="CDW73616.1"/>
    <property type="molecule type" value="Genomic_DNA"/>
</dbReference>